<dbReference type="EMBL" id="JBHMAF010000108">
    <property type="protein sequence ID" value="MFB9759985.1"/>
    <property type="molecule type" value="Genomic_DNA"/>
</dbReference>
<name>A0ABV5WHC8_9BACI</name>
<dbReference type="Pfam" id="PF10676">
    <property type="entry name" value="gerPA"/>
    <property type="match status" value="1"/>
</dbReference>
<evidence type="ECO:0000313" key="2">
    <source>
        <dbReference type="EMBL" id="MFB9759985.1"/>
    </source>
</evidence>
<sequence>MRMAPRIRKVKVVNNNGSINFGNQGYFAPFSVSKEYNGSGGDSTGVIVNGRRTENPAVGTSQNEMEDTDLQQEQEQESLPEF</sequence>
<evidence type="ECO:0000313" key="3">
    <source>
        <dbReference type="Proteomes" id="UP001589609"/>
    </source>
</evidence>
<evidence type="ECO:0000256" key="1">
    <source>
        <dbReference type="SAM" id="MobiDB-lite"/>
    </source>
</evidence>
<feature type="region of interest" description="Disordered" evidence="1">
    <location>
        <begin position="53"/>
        <end position="82"/>
    </location>
</feature>
<dbReference type="Proteomes" id="UP001589609">
    <property type="component" value="Unassembled WGS sequence"/>
</dbReference>
<reference evidence="2 3" key="1">
    <citation type="submission" date="2024-09" db="EMBL/GenBank/DDBJ databases">
        <authorList>
            <person name="Sun Q."/>
            <person name="Mori K."/>
        </authorList>
    </citation>
    <scope>NUCLEOTIDE SEQUENCE [LARGE SCALE GENOMIC DNA]</scope>
    <source>
        <strain evidence="2 3">JCM 11201</strain>
    </source>
</reference>
<organism evidence="2 3">
    <name type="scientific">Ectobacillus funiculus</name>
    <dbReference type="NCBI Taxonomy" id="137993"/>
    <lineage>
        <taxon>Bacteria</taxon>
        <taxon>Bacillati</taxon>
        <taxon>Bacillota</taxon>
        <taxon>Bacilli</taxon>
        <taxon>Bacillales</taxon>
        <taxon>Bacillaceae</taxon>
        <taxon>Ectobacillus</taxon>
    </lineage>
</organism>
<accession>A0ABV5WHC8</accession>
<gene>
    <name evidence="2" type="ORF">ACFFMS_16585</name>
</gene>
<protein>
    <submittedName>
        <fullName evidence="2">Spore germination protein</fullName>
    </submittedName>
</protein>
<proteinExistence type="predicted"/>
<feature type="compositionally biased region" description="Acidic residues" evidence="1">
    <location>
        <begin position="64"/>
        <end position="82"/>
    </location>
</feature>
<dbReference type="InterPro" id="IPR019618">
    <property type="entry name" value="Spore_germination_GerPA"/>
</dbReference>
<keyword evidence="3" id="KW-1185">Reference proteome</keyword>
<comment type="caution">
    <text evidence="2">The sequence shown here is derived from an EMBL/GenBank/DDBJ whole genome shotgun (WGS) entry which is preliminary data.</text>
</comment>